<protein>
    <submittedName>
        <fullName evidence="2">Protease prsW family protein</fullName>
    </submittedName>
</protein>
<evidence type="ECO:0000313" key="2">
    <source>
        <dbReference type="EMBL" id="SNB63366.1"/>
    </source>
</evidence>
<accession>A0A212QV11</accession>
<dbReference type="Proteomes" id="UP000197025">
    <property type="component" value="Unassembled WGS sequence"/>
</dbReference>
<keyword evidence="2" id="KW-0378">Hydrolase</keyword>
<feature type="transmembrane region" description="Helical" evidence="1">
    <location>
        <begin position="268"/>
        <end position="286"/>
    </location>
</feature>
<keyword evidence="3" id="KW-1185">Reference proteome</keyword>
<reference evidence="3" key="1">
    <citation type="submission" date="2017-06" db="EMBL/GenBank/DDBJ databases">
        <authorList>
            <person name="Varghese N."/>
            <person name="Submissions S."/>
        </authorList>
    </citation>
    <scope>NUCLEOTIDE SEQUENCE [LARGE SCALE GENOMIC DNA]</scope>
    <source>
        <strain evidence="3">JAD2</strain>
    </source>
</reference>
<feature type="transmembrane region" description="Helical" evidence="1">
    <location>
        <begin position="68"/>
        <end position="88"/>
    </location>
</feature>
<keyword evidence="2" id="KW-0645">Protease</keyword>
<gene>
    <name evidence="2" type="ORF">SAMN02746019_00006270</name>
</gene>
<feature type="transmembrane region" description="Helical" evidence="1">
    <location>
        <begin position="32"/>
        <end position="61"/>
    </location>
</feature>
<feature type="transmembrane region" description="Helical" evidence="1">
    <location>
        <begin position="100"/>
        <end position="120"/>
    </location>
</feature>
<dbReference type="RefSeq" id="WP_088570897.1">
    <property type="nucleotide sequence ID" value="NZ_FYEK01000024.1"/>
</dbReference>
<dbReference type="InParanoid" id="A0A212QV11"/>
<keyword evidence="1" id="KW-0812">Transmembrane</keyword>
<feature type="transmembrane region" description="Helical" evidence="1">
    <location>
        <begin position="127"/>
        <end position="147"/>
    </location>
</feature>
<dbReference type="GO" id="GO:0006508">
    <property type="term" value="P:proteolysis"/>
    <property type="evidence" value="ECO:0007669"/>
    <property type="project" value="UniProtKB-KW"/>
</dbReference>
<dbReference type="Pfam" id="PF13367">
    <property type="entry name" value="PrsW-protease"/>
    <property type="match status" value="1"/>
</dbReference>
<feature type="transmembrane region" description="Helical" evidence="1">
    <location>
        <begin position="331"/>
        <end position="357"/>
    </location>
</feature>
<evidence type="ECO:0000313" key="3">
    <source>
        <dbReference type="Proteomes" id="UP000197025"/>
    </source>
</evidence>
<dbReference type="GO" id="GO:0008233">
    <property type="term" value="F:peptidase activity"/>
    <property type="evidence" value="ECO:0007669"/>
    <property type="project" value="UniProtKB-KW"/>
</dbReference>
<evidence type="ECO:0000256" key="1">
    <source>
        <dbReference type="SAM" id="Phobius"/>
    </source>
</evidence>
<name>A0A212QV11_9CHLR</name>
<proteinExistence type="predicted"/>
<feature type="transmembrane region" description="Helical" evidence="1">
    <location>
        <begin position="369"/>
        <end position="390"/>
    </location>
</feature>
<dbReference type="AlphaFoldDB" id="A0A212QV11"/>
<dbReference type="OrthoDB" id="165052at2"/>
<keyword evidence="1" id="KW-1133">Transmembrane helix</keyword>
<organism evidence="2 3">
    <name type="scientific">Thermoflexus hugenholtzii JAD2</name>
    <dbReference type="NCBI Taxonomy" id="877466"/>
    <lineage>
        <taxon>Bacteria</taxon>
        <taxon>Bacillati</taxon>
        <taxon>Chloroflexota</taxon>
        <taxon>Thermoflexia</taxon>
        <taxon>Thermoflexales</taxon>
        <taxon>Thermoflexaceae</taxon>
        <taxon>Thermoflexus</taxon>
    </lineage>
</organism>
<sequence length="411" mass="42715">MSILPIPEGPSEEIPSLEVREEVAERSSPTGALWVAAGLLTGVALGGLWLGLAALAALLSAPMPPPGLLLLGLLMGIGLFQEGIRITRGIPDALLPVPTLAAQVRMLSFLLILIGCGAVVERLAPDLPLVLLPLHAGIAVLGPLWWFNLLRQRLAVPWSRRRTWWGLGLGGLAAPALALLLEGMMLVGLGLGLLIARLVIEGPDFIRRWFPMGFSPGAPPVVNPERLFSDPWVWAGLLIGGAGLVPLIEEAVKPLPAFLRARAPTAEGILYGALGGAGFAIAENLLNWTLGAPWALTALGRLGASALHVFNSALMGWAWGMLRQGRPGAGLGAYLLVVLLHSLWNAGALLLGIGFLAPLPDQIRILSALPLLIGMGAVGLAVLIGLGWALPALAGGEDPVEPSAGRSSQGG</sequence>
<dbReference type="EMBL" id="FYEK01000024">
    <property type="protein sequence ID" value="SNB63366.1"/>
    <property type="molecule type" value="Genomic_DNA"/>
</dbReference>
<dbReference type="InterPro" id="IPR026898">
    <property type="entry name" value="PrsW"/>
</dbReference>
<keyword evidence="1" id="KW-0472">Membrane</keyword>
<feature type="transmembrane region" description="Helical" evidence="1">
    <location>
        <begin position="167"/>
        <end position="200"/>
    </location>
</feature>
<feature type="transmembrane region" description="Helical" evidence="1">
    <location>
        <begin position="298"/>
        <end position="319"/>
    </location>
</feature>
<feature type="transmembrane region" description="Helical" evidence="1">
    <location>
        <begin position="232"/>
        <end position="248"/>
    </location>
</feature>